<keyword evidence="1" id="KW-0805">Transcription regulation</keyword>
<dbReference type="Pfam" id="PF00356">
    <property type="entry name" value="LacI"/>
    <property type="match status" value="1"/>
</dbReference>
<dbReference type="SUPFAM" id="SSF47413">
    <property type="entry name" value="lambda repressor-like DNA-binding domains"/>
    <property type="match status" value="1"/>
</dbReference>
<dbReference type="SUPFAM" id="SSF53822">
    <property type="entry name" value="Periplasmic binding protein-like I"/>
    <property type="match status" value="1"/>
</dbReference>
<evidence type="ECO:0000256" key="3">
    <source>
        <dbReference type="ARBA" id="ARBA00023163"/>
    </source>
</evidence>
<dbReference type="Gene3D" id="1.10.260.40">
    <property type="entry name" value="lambda repressor-like DNA-binding domains"/>
    <property type="match status" value="1"/>
</dbReference>
<protein>
    <submittedName>
        <fullName evidence="5">LacI family DNA-binding transcriptional regulator</fullName>
    </submittedName>
</protein>
<gene>
    <name evidence="5" type="ORF">GCM10009675_34550</name>
</gene>
<keyword evidence="3" id="KW-0804">Transcription</keyword>
<dbReference type="InterPro" id="IPR046335">
    <property type="entry name" value="LacI/GalR-like_sensor"/>
</dbReference>
<feature type="domain" description="HTH lacI-type" evidence="4">
    <location>
        <begin position="12"/>
        <end position="66"/>
    </location>
</feature>
<evidence type="ECO:0000256" key="2">
    <source>
        <dbReference type="ARBA" id="ARBA00023125"/>
    </source>
</evidence>
<dbReference type="Proteomes" id="UP001500467">
    <property type="component" value="Unassembled WGS sequence"/>
</dbReference>
<evidence type="ECO:0000259" key="4">
    <source>
        <dbReference type="PROSITE" id="PS50932"/>
    </source>
</evidence>
<proteinExistence type="predicted"/>
<comment type="caution">
    <text evidence="5">The sequence shown here is derived from an EMBL/GenBank/DDBJ whole genome shotgun (WGS) entry which is preliminary data.</text>
</comment>
<reference evidence="6" key="1">
    <citation type="journal article" date="2019" name="Int. J. Syst. Evol. Microbiol.">
        <title>The Global Catalogue of Microorganisms (GCM) 10K type strain sequencing project: providing services to taxonomists for standard genome sequencing and annotation.</title>
        <authorList>
            <consortium name="The Broad Institute Genomics Platform"/>
            <consortium name="The Broad Institute Genome Sequencing Center for Infectious Disease"/>
            <person name="Wu L."/>
            <person name="Ma J."/>
        </authorList>
    </citation>
    <scope>NUCLEOTIDE SEQUENCE [LARGE SCALE GENOMIC DNA]</scope>
    <source>
        <strain evidence="6">JCM 13022</strain>
    </source>
</reference>
<dbReference type="InterPro" id="IPR010982">
    <property type="entry name" value="Lambda_DNA-bd_dom_sf"/>
</dbReference>
<sequence>MADRPDSRSRGVSIKDVARAADVSVATVSNALNHPELLSADTHTRVMRAVEKLGYVRSESARQLRAGQSRMLGLLVLDMRNPFFVGMAHGAEQAARADGLGVMLCDSSQELAAEEFYLGLFAEQRVRGALVTPTDSSTTSLSVLRRHGIPYVFLDRVASGDEACSVSVDDVTGGRLAVGHLLEQGHRDIAYLSGPMSLPQCRDRRTGALQACDEAGVDHDAVTVVETERLDVDAGRDAGSRLLGLSPRPTGVFCANDLIALGVLQTLVAAGVAVPDDIALVGYDDIDFAAAAAVPLTSVRQPAAQMGATATELLVREIAGAERHVHENVEFAPELVVRRSSITRH</sequence>
<dbReference type="CDD" id="cd01392">
    <property type="entry name" value="HTH_LacI"/>
    <property type="match status" value="1"/>
</dbReference>
<organism evidence="5 6">
    <name type="scientific">Prauserella alba</name>
    <dbReference type="NCBI Taxonomy" id="176898"/>
    <lineage>
        <taxon>Bacteria</taxon>
        <taxon>Bacillati</taxon>
        <taxon>Actinomycetota</taxon>
        <taxon>Actinomycetes</taxon>
        <taxon>Pseudonocardiales</taxon>
        <taxon>Pseudonocardiaceae</taxon>
        <taxon>Prauserella</taxon>
    </lineage>
</organism>
<accession>A0ABP4G251</accession>
<dbReference type="Gene3D" id="3.40.50.2300">
    <property type="match status" value="2"/>
</dbReference>
<dbReference type="InterPro" id="IPR000843">
    <property type="entry name" value="HTH_LacI"/>
</dbReference>
<evidence type="ECO:0000313" key="6">
    <source>
        <dbReference type="Proteomes" id="UP001500467"/>
    </source>
</evidence>
<dbReference type="PROSITE" id="PS50932">
    <property type="entry name" value="HTH_LACI_2"/>
    <property type="match status" value="1"/>
</dbReference>
<dbReference type="CDD" id="cd06293">
    <property type="entry name" value="PBP1_LacI-like"/>
    <property type="match status" value="1"/>
</dbReference>
<dbReference type="PANTHER" id="PTHR30146:SF109">
    <property type="entry name" value="HTH-TYPE TRANSCRIPTIONAL REGULATOR GALS"/>
    <property type="match status" value="1"/>
</dbReference>
<keyword evidence="6" id="KW-1185">Reference proteome</keyword>
<dbReference type="GO" id="GO:0003677">
    <property type="term" value="F:DNA binding"/>
    <property type="evidence" value="ECO:0007669"/>
    <property type="project" value="UniProtKB-KW"/>
</dbReference>
<dbReference type="PANTHER" id="PTHR30146">
    <property type="entry name" value="LACI-RELATED TRANSCRIPTIONAL REPRESSOR"/>
    <property type="match status" value="1"/>
</dbReference>
<dbReference type="InterPro" id="IPR028082">
    <property type="entry name" value="Peripla_BP_I"/>
</dbReference>
<dbReference type="Pfam" id="PF13377">
    <property type="entry name" value="Peripla_BP_3"/>
    <property type="match status" value="1"/>
</dbReference>
<dbReference type="PROSITE" id="PS00356">
    <property type="entry name" value="HTH_LACI_1"/>
    <property type="match status" value="1"/>
</dbReference>
<keyword evidence="2 5" id="KW-0238">DNA-binding</keyword>
<name>A0ABP4G251_9PSEU</name>
<dbReference type="SMART" id="SM00354">
    <property type="entry name" value="HTH_LACI"/>
    <property type="match status" value="1"/>
</dbReference>
<evidence type="ECO:0000256" key="1">
    <source>
        <dbReference type="ARBA" id="ARBA00023015"/>
    </source>
</evidence>
<dbReference type="EMBL" id="BAAALM010000012">
    <property type="protein sequence ID" value="GAA1210896.1"/>
    <property type="molecule type" value="Genomic_DNA"/>
</dbReference>
<evidence type="ECO:0000313" key="5">
    <source>
        <dbReference type="EMBL" id="GAA1210896.1"/>
    </source>
</evidence>
<dbReference type="RefSeq" id="WP_253859080.1">
    <property type="nucleotide sequence ID" value="NZ_BAAALM010000012.1"/>
</dbReference>